<dbReference type="PROSITE" id="PS50801">
    <property type="entry name" value="STAS"/>
    <property type="match status" value="1"/>
</dbReference>
<keyword evidence="8" id="KW-1185">Reference proteome</keyword>
<dbReference type="InterPro" id="IPR011547">
    <property type="entry name" value="SLC26A/SulP_dom"/>
</dbReference>
<evidence type="ECO:0000256" key="3">
    <source>
        <dbReference type="ARBA" id="ARBA00022989"/>
    </source>
</evidence>
<evidence type="ECO:0000256" key="2">
    <source>
        <dbReference type="ARBA" id="ARBA00022692"/>
    </source>
</evidence>
<evidence type="ECO:0000259" key="6">
    <source>
        <dbReference type="PROSITE" id="PS50801"/>
    </source>
</evidence>
<keyword evidence="3 5" id="KW-1133">Transmembrane helix</keyword>
<dbReference type="SUPFAM" id="SSF52091">
    <property type="entry name" value="SpoIIaa-like"/>
    <property type="match status" value="1"/>
</dbReference>
<feature type="transmembrane region" description="Helical" evidence="5">
    <location>
        <begin position="336"/>
        <end position="368"/>
    </location>
</feature>
<dbReference type="CDD" id="cd07042">
    <property type="entry name" value="STAS_SulP_like_sulfate_transporter"/>
    <property type="match status" value="1"/>
</dbReference>
<dbReference type="STRING" id="326475.AWB66_02878"/>
<dbReference type="Proteomes" id="UP000054717">
    <property type="component" value="Unassembled WGS sequence"/>
</dbReference>
<dbReference type="GO" id="GO:0008271">
    <property type="term" value="F:secondary active sulfate transmembrane transporter activity"/>
    <property type="evidence" value="ECO:0007669"/>
    <property type="project" value="InterPro"/>
</dbReference>
<dbReference type="PANTHER" id="PTHR11814">
    <property type="entry name" value="SULFATE TRANSPORTER"/>
    <property type="match status" value="1"/>
</dbReference>
<feature type="transmembrane region" description="Helical" evidence="5">
    <location>
        <begin position="177"/>
        <end position="205"/>
    </location>
</feature>
<dbReference type="RefSeq" id="WP_200818987.1">
    <property type="nucleotide sequence ID" value="NZ_FCNZ02000009.1"/>
</dbReference>
<dbReference type="AlphaFoldDB" id="A0A158I3X7"/>
<evidence type="ECO:0000256" key="4">
    <source>
        <dbReference type="ARBA" id="ARBA00023136"/>
    </source>
</evidence>
<feature type="transmembrane region" description="Helical" evidence="5">
    <location>
        <begin position="47"/>
        <end position="74"/>
    </location>
</feature>
<protein>
    <submittedName>
        <fullName evidence="7">Sulfate transporter membrane protein</fullName>
    </submittedName>
</protein>
<feature type="domain" description="STAS" evidence="6">
    <location>
        <begin position="446"/>
        <end position="559"/>
    </location>
</feature>
<keyword evidence="4 5" id="KW-0472">Membrane</keyword>
<dbReference type="Pfam" id="PF01740">
    <property type="entry name" value="STAS"/>
    <property type="match status" value="1"/>
</dbReference>
<organism evidence="7 8">
    <name type="scientific">Caballeronia telluris</name>
    <dbReference type="NCBI Taxonomy" id="326475"/>
    <lineage>
        <taxon>Bacteria</taxon>
        <taxon>Pseudomonadati</taxon>
        <taxon>Pseudomonadota</taxon>
        <taxon>Betaproteobacteria</taxon>
        <taxon>Burkholderiales</taxon>
        <taxon>Burkholderiaceae</taxon>
        <taxon>Caballeronia</taxon>
    </lineage>
</organism>
<dbReference type="PROSITE" id="PS01130">
    <property type="entry name" value="SLC26A"/>
    <property type="match status" value="1"/>
</dbReference>
<feature type="transmembrane region" description="Helical" evidence="5">
    <location>
        <begin position="295"/>
        <end position="316"/>
    </location>
</feature>
<evidence type="ECO:0000313" key="7">
    <source>
        <dbReference type="EMBL" id="SAL51043.1"/>
    </source>
</evidence>
<proteinExistence type="predicted"/>
<name>A0A158I3X7_9BURK</name>
<evidence type="ECO:0000256" key="1">
    <source>
        <dbReference type="ARBA" id="ARBA00004141"/>
    </source>
</evidence>
<gene>
    <name evidence="7" type="ORF">AWB66_02878</name>
</gene>
<feature type="transmembrane region" description="Helical" evidence="5">
    <location>
        <begin position="259"/>
        <end position="283"/>
    </location>
</feature>
<dbReference type="InterPro" id="IPR002645">
    <property type="entry name" value="STAS_dom"/>
</dbReference>
<feature type="transmembrane region" description="Helical" evidence="5">
    <location>
        <begin position="389"/>
        <end position="421"/>
    </location>
</feature>
<dbReference type="InterPro" id="IPR018045">
    <property type="entry name" value="S04_transporter_CS"/>
</dbReference>
<dbReference type="Pfam" id="PF00916">
    <property type="entry name" value="Sulfate_transp"/>
    <property type="match status" value="1"/>
</dbReference>
<evidence type="ECO:0000256" key="5">
    <source>
        <dbReference type="SAM" id="Phobius"/>
    </source>
</evidence>
<feature type="transmembrane region" description="Helical" evidence="5">
    <location>
        <begin position="212"/>
        <end position="231"/>
    </location>
</feature>
<dbReference type="InterPro" id="IPR001902">
    <property type="entry name" value="SLC26A/SulP_fam"/>
</dbReference>
<feature type="transmembrane region" description="Helical" evidence="5">
    <location>
        <begin position="81"/>
        <end position="101"/>
    </location>
</feature>
<comment type="caution">
    <text evidence="7">The sequence shown here is derived from an EMBL/GenBank/DDBJ whole genome shotgun (WGS) entry which is preliminary data.</text>
</comment>
<evidence type="ECO:0000313" key="8">
    <source>
        <dbReference type="Proteomes" id="UP000054717"/>
    </source>
</evidence>
<keyword evidence="2 5" id="KW-0812">Transmembrane</keyword>
<dbReference type="InterPro" id="IPR036513">
    <property type="entry name" value="STAS_dom_sf"/>
</dbReference>
<sequence>MAQQSPDHASRATQGIVPDWIAHYRMAWAKPDLIAGLTASAVVIPKALAYATVAGLPVQIGLYTAFVPMVIYALFGTSRPLSVSTTTTLAILVASALGRAVPDGDAAQLVTATVTVTALVGVILLLASLLRLGFLANFISEPVLVGFKAGIAVVIVVDQIPKLLGIHFAKGSFFHNLLAIAQGIPHASMTTIAVGAATAAALLAFERFTPRLPAPLVAVAAAIAGVSLLGLQAHGVETVGHVPTGLPTLTMPDLALVEMLWPVALGTALMSFTETIAAGRAFVREGEPTPRANRELFATGLANLAGAFTGVMPAGGGTTQTAVNRSAGAVTQAAELVTAAVALGSMLLLAPLIGLIPQATLGAVVIVYSVGLFDPAEFRAIVRIRRTELVWALVALAGVVLLGTLQGIVVAIVVSLVALAYQVSNPPVYVLLRKPGTNVFRPSSAAHPGDDAIPGMLVLRPEGRIFFANAELVGQKMRAFIEEAAPRVVVLDLGGVFDIEYTALKMLTQAEAHFRQVGVSLWLVGLNPGVLEMVQRSPLGATLGRERMFHNLDQAVDFHRRAASADGVR</sequence>
<dbReference type="Gene3D" id="3.30.750.24">
    <property type="entry name" value="STAS domain"/>
    <property type="match status" value="1"/>
</dbReference>
<dbReference type="EMBL" id="FCNZ02000009">
    <property type="protein sequence ID" value="SAL51043.1"/>
    <property type="molecule type" value="Genomic_DNA"/>
</dbReference>
<dbReference type="GO" id="GO:0016020">
    <property type="term" value="C:membrane"/>
    <property type="evidence" value="ECO:0007669"/>
    <property type="project" value="UniProtKB-SubCell"/>
</dbReference>
<feature type="transmembrane region" description="Helical" evidence="5">
    <location>
        <begin position="107"/>
        <end position="127"/>
    </location>
</feature>
<comment type="subcellular location">
    <subcellularLocation>
        <location evidence="1">Membrane</location>
        <topology evidence="1">Multi-pass membrane protein</topology>
    </subcellularLocation>
</comment>
<feature type="transmembrane region" description="Helical" evidence="5">
    <location>
        <begin position="134"/>
        <end position="157"/>
    </location>
</feature>
<reference evidence="7" key="1">
    <citation type="submission" date="2016-01" db="EMBL/GenBank/DDBJ databases">
        <authorList>
            <person name="Peeters Charlotte."/>
        </authorList>
    </citation>
    <scope>NUCLEOTIDE SEQUENCE</scope>
    <source>
        <strain evidence="7">LMG 22936</strain>
    </source>
</reference>
<accession>A0A158I3X7</accession>